<gene>
    <name evidence="1" type="ORF">PSTG_08017</name>
</gene>
<evidence type="ECO:0000313" key="1">
    <source>
        <dbReference type="EMBL" id="KNE98648.1"/>
    </source>
</evidence>
<dbReference type="EMBL" id="AJIL01000054">
    <property type="protein sequence ID" value="KNE98648.1"/>
    <property type="molecule type" value="Genomic_DNA"/>
</dbReference>
<evidence type="ECO:0000313" key="2">
    <source>
        <dbReference type="Proteomes" id="UP000054564"/>
    </source>
</evidence>
<accession>A0A0L0VHC0</accession>
<organism evidence="1 2">
    <name type="scientific">Puccinia striiformis f. sp. tritici PST-78</name>
    <dbReference type="NCBI Taxonomy" id="1165861"/>
    <lineage>
        <taxon>Eukaryota</taxon>
        <taxon>Fungi</taxon>
        <taxon>Dikarya</taxon>
        <taxon>Basidiomycota</taxon>
        <taxon>Pucciniomycotina</taxon>
        <taxon>Pucciniomycetes</taxon>
        <taxon>Pucciniales</taxon>
        <taxon>Pucciniaceae</taxon>
        <taxon>Puccinia</taxon>
    </lineage>
</organism>
<sequence length="70" mass="7750">MPFRVSWGPSPPADVSRGYFGSRNLAPDNLVQLSDRPLAIIALVQARSAAKVVTINFCLQDTRYTFLPSR</sequence>
<proteinExistence type="predicted"/>
<dbReference type="AlphaFoldDB" id="A0A0L0VHC0"/>
<protein>
    <submittedName>
        <fullName evidence="1">Uncharacterized protein</fullName>
    </submittedName>
</protein>
<keyword evidence="2" id="KW-1185">Reference proteome</keyword>
<name>A0A0L0VHC0_9BASI</name>
<comment type="caution">
    <text evidence="1">The sequence shown here is derived from an EMBL/GenBank/DDBJ whole genome shotgun (WGS) entry which is preliminary data.</text>
</comment>
<reference evidence="2" key="1">
    <citation type="submission" date="2014-03" db="EMBL/GenBank/DDBJ databases">
        <title>The Genome Sequence of Puccinia striiformis f. sp. tritici PST-78.</title>
        <authorList>
            <consortium name="The Broad Institute Genome Sequencing Platform"/>
            <person name="Cuomo C."/>
            <person name="Hulbert S."/>
            <person name="Chen X."/>
            <person name="Walker B."/>
            <person name="Young S.K."/>
            <person name="Zeng Q."/>
            <person name="Gargeya S."/>
            <person name="Fitzgerald M."/>
            <person name="Haas B."/>
            <person name="Abouelleil A."/>
            <person name="Alvarado L."/>
            <person name="Arachchi H.M."/>
            <person name="Berlin A.M."/>
            <person name="Chapman S.B."/>
            <person name="Goldberg J."/>
            <person name="Griggs A."/>
            <person name="Gujja S."/>
            <person name="Hansen M."/>
            <person name="Howarth C."/>
            <person name="Imamovic A."/>
            <person name="Larimer J."/>
            <person name="McCowan C."/>
            <person name="Montmayeur A."/>
            <person name="Murphy C."/>
            <person name="Neiman D."/>
            <person name="Pearson M."/>
            <person name="Priest M."/>
            <person name="Roberts A."/>
            <person name="Saif S."/>
            <person name="Shea T."/>
            <person name="Sisk P."/>
            <person name="Sykes S."/>
            <person name="Wortman J."/>
            <person name="Nusbaum C."/>
            <person name="Birren B."/>
        </authorList>
    </citation>
    <scope>NUCLEOTIDE SEQUENCE [LARGE SCALE GENOMIC DNA]</scope>
    <source>
        <strain evidence="2">race PST-78</strain>
    </source>
</reference>
<dbReference type="Proteomes" id="UP000054564">
    <property type="component" value="Unassembled WGS sequence"/>
</dbReference>